<evidence type="ECO:0000313" key="2">
    <source>
        <dbReference type="Proteomes" id="UP000076008"/>
    </source>
</evidence>
<evidence type="ECO:0000313" key="1">
    <source>
        <dbReference type="EMBL" id="CZW21252.1"/>
    </source>
</evidence>
<name>A0A157BB39_ENTCL</name>
<dbReference type="Proteomes" id="UP000076008">
    <property type="component" value="Unassembled WGS sequence"/>
</dbReference>
<sequence>MKKAISLRKALTDAVPQLKTNPEMMRIFADEGNIDARLAASLSHEKKYTLNVIVCDFIGDPDLMFVPVAAWLRENQPDICTLDEGRKKGYRFLMDLNDGDSVDISISLQLTERTIIKEENGALHVSYAPEPPLPEPVTRPKELYINGELASKWDE</sequence>
<dbReference type="AlphaFoldDB" id="A0A157BB39"/>
<dbReference type="Pfam" id="PF06891">
    <property type="entry name" value="P2_Phage_GpR"/>
    <property type="match status" value="1"/>
</dbReference>
<reference evidence="1 2" key="1">
    <citation type="submission" date="2016-03" db="EMBL/GenBank/DDBJ databases">
        <authorList>
            <consortium name="Pathogen Informatics"/>
        </authorList>
    </citation>
    <scope>NUCLEOTIDE SEQUENCE [LARGE SCALE GENOMIC DNA]</scope>
    <source>
        <strain evidence="2">e1252</strain>
    </source>
</reference>
<gene>
    <name evidence="1" type="ORF">SAMEA2273318_04288</name>
</gene>
<dbReference type="InterPro" id="IPR009678">
    <property type="entry name" value="Phage_tail_completion_R"/>
</dbReference>
<proteinExistence type="predicted"/>
<protein>
    <submittedName>
        <fullName evidence="1">p2 Phage Tail Completion R family protein</fullName>
    </submittedName>
</protein>
<dbReference type="EMBL" id="FJXR01000034">
    <property type="protein sequence ID" value="CZW21252.1"/>
    <property type="molecule type" value="Genomic_DNA"/>
</dbReference>
<organism evidence="1 2">
    <name type="scientific">Enterobacter cloacae</name>
    <dbReference type="NCBI Taxonomy" id="550"/>
    <lineage>
        <taxon>Bacteria</taxon>
        <taxon>Pseudomonadati</taxon>
        <taxon>Pseudomonadota</taxon>
        <taxon>Gammaproteobacteria</taxon>
        <taxon>Enterobacterales</taxon>
        <taxon>Enterobacteriaceae</taxon>
        <taxon>Enterobacter</taxon>
        <taxon>Enterobacter cloacae complex</taxon>
    </lineage>
</organism>
<dbReference type="RefSeq" id="WP_063145446.1">
    <property type="nucleotide sequence ID" value="NZ_FJXR01000034.1"/>
</dbReference>
<accession>A0A157BB39</accession>